<evidence type="ECO:0000313" key="3">
    <source>
        <dbReference type="EMBL" id="ERN10123.1"/>
    </source>
</evidence>
<evidence type="ECO:0000313" key="4">
    <source>
        <dbReference type="Proteomes" id="UP000017836"/>
    </source>
</evidence>
<keyword evidence="2" id="KW-0472">Membrane</keyword>
<feature type="transmembrane region" description="Helical" evidence="2">
    <location>
        <begin position="49"/>
        <end position="72"/>
    </location>
</feature>
<gene>
    <name evidence="3" type="ORF">AMTR_s00169p00036700</name>
</gene>
<feature type="region of interest" description="Disordered" evidence="1">
    <location>
        <begin position="27"/>
        <end position="46"/>
    </location>
</feature>
<feature type="compositionally biased region" description="Polar residues" evidence="1">
    <location>
        <begin position="31"/>
        <end position="40"/>
    </location>
</feature>
<organism evidence="3 4">
    <name type="scientific">Amborella trichopoda</name>
    <dbReference type="NCBI Taxonomy" id="13333"/>
    <lineage>
        <taxon>Eukaryota</taxon>
        <taxon>Viridiplantae</taxon>
        <taxon>Streptophyta</taxon>
        <taxon>Embryophyta</taxon>
        <taxon>Tracheophyta</taxon>
        <taxon>Spermatophyta</taxon>
        <taxon>Magnoliopsida</taxon>
        <taxon>Amborellales</taxon>
        <taxon>Amborellaceae</taxon>
        <taxon>Amborella</taxon>
    </lineage>
</organism>
<protein>
    <submittedName>
        <fullName evidence="3">Uncharacterized protein</fullName>
    </submittedName>
</protein>
<keyword evidence="4" id="KW-1185">Reference proteome</keyword>
<accession>W1PPY5</accession>
<keyword evidence="2" id="KW-0812">Transmembrane</keyword>
<proteinExistence type="predicted"/>
<dbReference type="Proteomes" id="UP000017836">
    <property type="component" value="Unassembled WGS sequence"/>
</dbReference>
<dbReference type="AlphaFoldDB" id="W1PPY5"/>
<evidence type="ECO:0000256" key="2">
    <source>
        <dbReference type="SAM" id="Phobius"/>
    </source>
</evidence>
<reference evidence="4" key="1">
    <citation type="journal article" date="2013" name="Science">
        <title>The Amborella genome and the evolution of flowering plants.</title>
        <authorList>
            <consortium name="Amborella Genome Project"/>
        </authorList>
    </citation>
    <scope>NUCLEOTIDE SEQUENCE [LARGE SCALE GENOMIC DNA]</scope>
</reference>
<sequence length="92" mass="9756">MTEWLKVISSSIIPIISEIVSLVTPAAPHNQRPQDQSTPRGRSPPKPRAIWCLVSGTSILLSSFASVSLFSYPPASPSCSSTSALTSSNLCL</sequence>
<dbReference type="EMBL" id="KI392972">
    <property type="protein sequence ID" value="ERN10123.1"/>
    <property type="molecule type" value="Genomic_DNA"/>
</dbReference>
<dbReference type="HOGENOM" id="CLU_2416263_0_0_1"/>
<name>W1PPY5_AMBTC</name>
<keyword evidence="2" id="KW-1133">Transmembrane helix</keyword>
<dbReference type="Gramene" id="ERN10123">
    <property type="protein sequence ID" value="ERN10123"/>
    <property type="gene ID" value="AMTR_s00169p00036700"/>
</dbReference>
<evidence type="ECO:0000256" key="1">
    <source>
        <dbReference type="SAM" id="MobiDB-lite"/>
    </source>
</evidence>